<keyword evidence="1" id="KW-0812">Transmembrane</keyword>
<dbReference type="Proteomes" id="UP000436016">
    <property type="component" value="Unassembled WGS sequence"/>
</dbReference>
<feature type="transmembrane region" description="Helical" evidence="1">
    <location>
        <begin position="35"/>
        <end position="53"/>
    </location>
</feature>
<dbReference type="AlphaFoldDB" id="A0A6B0TM64"/>
<proteinExistence type="predicted"/>
<gene>
    <name evidence="2" type="ORF">GSH16_05975</name>
</gene>
<evidence type="ECO:0000256" key="1">
    <source>
        <dbReference type="SAM" id="Phobius"/>
    </source>
</evidence>
<keyword evidence="1" id="KW-0472">Membrane</keyword>
<comment type="caution">
    <text evidence="2">The sequence shown here is derived from an EMBL/GenBank/DDBJ whole genome shotgun (WGS) entry which is preliminary data.</text>
</comment>
<protein>
    <submittedName>
        <fullName evidence="2">Uncharacterized protein</fullName>
    </submittedName>
</protein>
<evidence type="ECO:0000313" key="2">
    <source>
        <dbReference type="EMBL" id="MXU64986.1"/>
    </source>
</evidence>
<sequence length="75" mass="7994">MSKSVATLCVIGWSAFWCFGFLALSAPAPQAATLPMLLAFAGFIAGSWSYLTLARRQSPMPRLQDDSGEAPDVLS</sequence>
<accession>A0A6B0TM64</accession>
<reference evidence="2 3" key="1">
    <citation type="submission" date="2019-12" db="EMBL/GenBank/DDBJ databases">
        <title>Strain KN286 was isolated from seawater, which was collected from Caroline Seamount in the tropical western Pacific.</title>
        <authorList>
            <person name="Wang Q."/>
        </authorList>
    </citation>
    <scope>NUCLEOTIDE SEQUENCE [LARGE SCALE GENOMIC DNA]</scope>
    <source>
        <strain evidence="2 3">KN286</strain>
    </source>
</reference>
<dbReference type="EMBL" id="WUWG01000001">
    <property type="protein sequence ID" value="MXU64986.1"/>
    <property type="molecule type" value="Genomic_DNA"/>
</dbReference>
<keyword evidence="3" id="KW-1185">Reference proteome</keyword>
<evidence type="ECO:0000313" key="3">
    <source>
        <dbReference type="Proteomes" id="UP000436016"/>
    </source>
</evidence>
<name>A0A6B0TM64_9RHOB</name>
<keyword evidence="1" id="KW-1133">Transmembrane helix</keyword>
<dbReference type="RefSeq" id="WP_160852837.1">
    <property type="nucleotide sequence ID" value="NZ_WUWG01000001.1"/>
</dbReference>
<organism evidence="2 3">
    <name type="scientific">Oceanomicrobium pacificus</name>
    <dbReference type="NCBI Taxonomy" id="2692916"/>
    <lineage>
        <taxon>Bacteria</taxon>
        <taxon>Pseudomonadati</taxon>
        <taxon>Pseudomonadota</taxon>
        <taxon>Alphaproteobacteria</taxon>
        <taxon>Rhodobacterales</taxon>
        <taxon>Paracoccaceae</taxon>
        <taxon>Oceanomicrobium</taxon>
    </lineage>
</organism>